<proteinExistence type="predicted"/>
<dbReference type="EMBL" id="BAET01000014">
    <property type="protein sequence ID" value="GAB55708.1"/>
    <property type="molecule type" value="Genomic_DNA"/>
</dbReference>
<sequence length="44" mass="4944">MSAETQVSDSFNWWYMLGIVGTLVIVCLSPYLIFIAKLIFTANS</sequence>
<dbReference type="Proteomes" id="UP000053586">
    <property type="component" value="Unassembled WGS sequence"/>
</dbReference>
<accession>H5TBN1</accession>
<dbReference type="RefSeq" id="WP_006005048.1">
    <property type="nucleotide sequence ID" value="NZ_BAET01000014.1"/>
</dbReference>
<evidence type="ECO:0000313" key="2">
    <source>
        <dbReference type="EMBL" id="GAB55708.1"/>
    </source>
</evidence>
<keyword evidence="3" id="KW-1185">Reference proteome</keyword>
<reference evidence="2 3" key="1">
    <citation type="journal article" date="2012" name="J. Bacteriol.">
        <title>Genome sequence of proteorhodopsin-containing sea ice bacterium Glaciecola punicea ACAM 611T.</title>
        <authorList>
            <person name="Qin Q.-L."/>
            <person name="Xie B.-B."/>
            <person name="Shu Y.-L."/>
            <person name="Rong J.-C."/>
            <person name="Zhao D.-L."/>
            <person name="Zhang X.-Y."/>
            <person name="Chen X.-L."/>
            <person name="Zhou B.-C."/>
            <person name="Zhanga Y.-Z."/>
        </authorList>
    </citation>
    <scope>NUCLEOTIDE SEQUENCE [LARGE SCALE GENOMIC DNA]</scope>
    <source>
        <strain evidence="2 3">ACAM 611</strain>
    </source>
</reference>
<organism evidence="2 3">
    <name type="scientific">Glaciecola punicea ACAM 611</name>
    <dbReference type="NCBI Taxonomy" id="1121923"/>
    <lineage>
        <taxon>Bacteria</taxon>
        <taxon>Pseudomonadati</taxon>
        <taxon>Pseudomonadota</taxon>
        <taxon>Gammaproteobacteria</taxon>
        <taxon>Alteromonadales</taxon>
        <taxon>Alteromonadaceae</taxon>
        <taxon>Glaciecola</taxon>
    </lineage>
</organism>
<gene>
    <name evidence="2" type="ORF">GPUN_1591</name>
</gene>
<evidence type="ECO:0000313" key="3">
    <source>
        <dbReference type="Proteomes" id="UP000053586"/>
    </source>
</evidence>
<reference evidence="2 3" key="2">
    <citation type="journal article" date="2017" name="Antonie Van Leeuwenhoek">
        <title>Rhizobium rhizosphaerae sp. nov., a novel species isolated from rice rhizosphere.</title>
        <authorList>
            <person name="Zhao J.J."/>
            <person name="Zhang J."/>
            <person name="Zhang R.J."/>
            <person name="Zhang C.W."/>
            <person name="Yin H.Q."/>
            <person name="Zhang X.X."/>
        </authorList>
    </citation>
    <scope>NUCLEOTIDE SEQUENCE [LARGE SCALE GENOMIC DNA]</scope>
    <source>
        <strain evidence="2 3">ACAM 611</strain>
    </source>
</reference>
<comment type="caution">
    <text evidence="2">The sequence shown here is derived from an EMBL/GenBank/DDBJ whole genome shotgun (WGS) entry which is preliminary data.</text>
</comment>
<evidence type="ECO:0000256" key="1">
    <source>
        <dbReference type="SAM" id="Phobius"/>
    </source>
</evidence>
<keyword evidence="1" id="KW-0812">Transmembrane</keyword>
<dbReference type="AlphaFoldDB" id="H5TBN1"/>
<keyword evidence="1" id="KW-1133">Transmembrane helix</keyword>
<protein>
    <submittedName>
        <fullName evidence="2">Uncharacterized protein</fullName>
    </submittedName>
</protein>
<feature type="transmembrane region" description="Helical" evidence="1">
    <location>
        <begin position="12"/>
        <end position="40"/>
    </location>
</feature>
<name>H5TBN1_9ALTE</name>
<keyword evidence="1" id="KW-0472">Membrane</keyword>